<name>A0A0F9SBX9_9ZZZZ</name>
<organism evidence="1">
    <name type="scientific">marine sediment metagenome</name>
    <dbReference type="NCBI Taxonomy" id="412755"/>
    <lineage>
        <taxon>unclassified sequences</taxon>
        <taxon>metagenomes</taxon>
        <taxon>ecological metagenomes</taxon>
    </lineage>
</organism>
<comment type="caution">
    <text evidence="1">The sequence shown here is derived from an EMBL/GenBank/DDBJ whole genome shotgun (WGS) entry which is preliminary data.</text>
</comment>
<accession>A0A0F9SBX9</accession>
<gene>
    <name evidence="1" type="ORF">LCGC14_0793060</name>
</gene>
<dbReference type="EMBL" id="LAZR01002100">
    <property type="protein sequence ID" value="KKN34511.1"/>
    <property type="molecule type" value="Genomic_DNA"/>
</dbReference>
<sequence length="79" mass="8598">MSTSTAANLYYCPEGCCQHPTTGGSCPGHIVQRSCPGFPRSPWETNSSKAKYLTAEGDPVLARIWDNEDDAVYDEMGEP</sequence>
<dbReference type="AlphaFoldDB" id="A0A0F9SBX9"/>
<evidence type="ECO:0000313" key="1">
    <source>
        <dbReference type="EMBL" id="KKN34511.1"/>
    </source>
</evidence>
<proteinExistence type="predicted"/>
<protein>
    <submittedName>
        <fullName evidence="1">Uncharacterized protein</fullName>
    </submittedName>
</protein>
<reference evidence="1" key="1">
    <citation type="journal article" date="2015" name="Nature">
        <title>Complex archaea that bridge the gap between prokaryotes and eukaryotes.</title>
        <authorList>
            <person name="Spang A."/>
            <person name="Saw J.H."/>
            <person name="Jorgensen S.L."/>
            <person name="Zaremba-Niedzwiedzka K."/>
            <person name="Martijn J."/>
            <person name="Lind A.E."/>
            <person name="van Eijk R."/>
            <person name="Schleper C."/>
            <person name="Guy L."/>
            <person name="Ettema T.J."/>
        </authorList>
    </citation>
    <scope>NUCLEOTIDE SEQUENCE</scope>
</reference>